<feature type="transmembrane region" description="Helical" evidence="24">
    <location>
        <begin position="694"/>
        <end position="719"/>
    </location>
</feature>
<dbReference type="Gene3D" id="4.10.900.10">
    <property type="entry name" value="TCF3-CBD (Catenin binding domain)"/>
    <property type="match status" value="1"/>
</dbReference>
<dbReference type="PRINTS" id="PR00205">
    <property type="entry name" value="CADHERIN"/>
</dbReference>
<dbReference type="GO" id="GO:0016477">
    <property type="term" value="P:cell migration"/>
    <property type="evidence" value="ECO:0007669"/>
    <property type="project" value="TreeGrafter"/>
</dbReference>
<evidence type="ECO:0000256" key="14">
    <source>
        <dbReference type="ARBA" id="ARBA00022889"/>
    </source>
</evidence>
<dbReference type="InterPro" id="IPR014868">
    <property type="entry name" value="Cadherin_pro_dom"/>
</dbReference>
<dbReference type="GO" id="GO:0034332">
    <property type="term" value="P:adherens junction organization"/>
    <property type="evidence" value="ECO:0007669"/>
    <property type="project" value="TreeGrafter"/>
</dbReference>
<gene>
    <name evidence="27" type="primary">CDH1_0</name>
    <name evidence="27" type="ORF">N1851_009447</name>
</gene>
<dbReference type="GO" id="GO:0016339">
    <property type="term" value="P:calcium-dependent cell-cell adhesion via plasma membrane cell adhesion molecules"/>
    <property type="evidence" value="ECO:0007669"/>
    <property type="project" value="TreeGrafter"/>
</dbReference>
<reference evidence="27" key="1">
    <citation type="journal article" date="2023" name="Front. Mar. Sci.">
        <title>A new Merluccius polli reference genome to investigate the effects of global change in West African waters.</title>
        <authorList>
            <person name="Mateo J.L."/>
            <person name="Blanco-Fernandez C."/>
            <person name="Garcia-Vazquez E."/>
            <person name="Machado-Schiaffino G."/>
        </authorList>
    </citation>
    <scope>NUCLEOTIDE SEQUENCE</scope>
    <source>
        <strain evidence="27">C29</strain>
        <tissue evidence="27">Fin</tissue>
    </source>
</reference>
<organism evidence="27 28">
    <name type="scientific">Merluccius polli</name>
    <name type="common">Benguela hake</name>
    <name type="synonym">Merluccius cadenati</name>
    <dbReference type="NCBI Taxonomy" id="89951"/>
    <lineage>
        <taxon>Eukaryota</taxon>
        <taxon>Metazoa</taxon>
        <taxon>Chordata</taxon>
        <taxon>Craniata</taxon>
        <taxon>Vertebrata</taxon>
        <taxon>Euteleostomi</taxon>
        <taxon>Actinopterygii</taxon>
        <taxon>Neopterygii</taxon>
        <taxon>Teleostei</taxon>
        <taxon>Neoteleostei</taxon>
        <taxon>Acanthomorphata</taxon>
        <taxon>Zeiogadaria</taxon>
        <taxon>Gadariae</taxon>
        <taxon>Gadiformes</taxon>
        <taxon>Gadoidei</taxon>
        <taxon>Merlucciidae</taxon>
        <taxon>Merluccius</taxon>
    </lineage>
</organism>
<keyword evidence="28" id="KW-1185">Reference proteome</keyword>
<evidence type="ECO:0000256" key="22">
    <source>
        <dbReference type="RuleBase" id="RU003318"/>
    </source>
</evidence>
<dbReference type="GO" id="GO:0044331">
    <property type="term" value="P:cell-cell adhesion mediated by cadherin"/>
    <property type="evidence" value="ECO:0007669"/>
    <property type="project" value="TreeGrafter"/>
</dbReference>
<evidence type="ECO:0000256" key="18">
    <source>
        <dbReference type="ARBA" id="ARBA00023136"/>
    </source>
</evidence>
<name>A0AA47P3Z7_MERPO</name>
<dbReference type="GO" id="GO:0005768">
    <property type="term" value="C:endosome"/>
    <property type="evidence" value="ECO:0007669"/>
    <property type="project" value="UniProtKB-SubCell"/>
</dbReference>
<dbReference type="FunFam" id="2.60.40.60:FF:000095">
    <property type="entry name" value="Cadherin 13"/>
    <property type="match status" value="1"/>
</dbReference>
<evidence type="ECO:0000256" key="5">
    <source>
        <dbReference type="ARBA" id="ARBA00004601"/>
    </source>
</evidence>
<keyword evidence="14 22" id="KW-0130">Cell adhesion</keyword>
<dbReference type="InterPro" id="IPR002126">
    <property type="entry name" value="Cadherin-like_dom"/>
</dbReference>
<dbReference type="Gene3D" id="2.60.40.60">
    <property type="entry name" value="Cadherins"/>
    <property type="match status" value="6"/>
</dbReference>
<dbReference type="SUPFAM" id="SSF49313">
    <property type="entry name" value="Cadherin-like"/>
    <property type="match status" value="6"/>
</dbReference>
<dbReference type="PROSITE" id="PS50268">
    <property type="entry name" value="CADHERIN_2"/>
    <property type="match status" value="4"/>
</dbReference>
<protein>
    <recommendedName>
        <fullName evidence="20">Cadherin-1</fullName>
    </recommendedName>
</protein>
<dbReference type="InterPro" id="IPR000233">
    <property type="entry name" value="Cadherin_Y-type_LIR"/>
</dbReference>
<dbReference type="PANTHER" id="PTHR24027:SF319">
    <property type="entry name" value="CADHERIN-1"/>
    <property type="match status" value="1"/>
</dbReference>
<evidence type="ECO:0000256" key="24">
    <source>
        <dbReference type="SAM" id="Phobius"/>
    </source>
</evidence>
<feature type="domain" description="Cadherin" evidence="26">
    <location>
        <begin position="216"/>
        <end position="362"/>
    </location>
</feature>
<dbReference type="InterPro" id="IPR020894">
    <property type="entry name" value="Cadherin_CS"/>
</dbReference>
<evidence type="ECO:0000256" key="1">
    <source>
        <dbReference type="ARBA" id="ARBA00004177"/>
    </source>
</evidence>
<feature type="domain" description="Cadherin" evidence="26">
    <location>
        <begin position="132"/>
        <end position="215"/>
    </location>
</feature>
<dbReference type="GO" id="GO:0045296">
    <property type="term" value="F:cadherin binding"/>
    <property type="evidence" value="ECO:0007669"/>
    <property type="project" value="TreeGrafter"/>
</dbReference>
<keyword evidence="16 24" id="KW-1133">Transmembrane helix</keyword>
<evidence type="ECO:0000256" key="6">
    <source>
        <dbReference type="ARBA" id="ARBA00022475"/>
    </source>
</evidence>
<evidence type="ECO:0000256" key="20">
    <source>
        <dbReference type="ARBA" id="ARBA00023893"/>
    </source>
</evidence>
<keyword evidence="13 21" id="KW-0106">Calcium</keyword>
<evidence type="ECO:0000256" key="4">
    <source>
        <dbReference type="ARBA" id="ARBA00004536"/>
    </source>
</evidence>
<dbReference type="SMART" id="SM00112">
    <property type="entry name" value="CA"/>
    <property type="match status" value="4"/>
</dbReference>
<comment type="subcellular location">
    <subcellularLocation>
        <location evidence="4">Cell junction</location>
        <location evidence="4">Adherens junction</location>
    </subcellularLocation>
    <subcellularLocation>
        <location evidence="2 22">Cell membrane</location>
        <topology evidence="2 22">Single-pass type I membrane protein</topology>
    </subcellularLocation>
    <subcellularLocation>
        <location evidence="3">Cytoplasm</location>
    </subcellularLocation>
    <subcellularLocation>
        <location evidence="1">Endosome</location>
    </subcellularLocation>
    <subcellularLocation>
        <location evidence="5">Golgi apparatus</location>
        <location evidence="5">trans-Golgi network</location>
    </subcellularLocation>
</comment>
<keyword evidence="19" id="KW-0325">Glycoprotein</keyword>
<dbReference type="GO" id="GO:0060027">
    <property type="term" value="P:convergent extension involved in gastrulation"/>
    <property type="evidence" value="ECO:0007669"/>
    <property type="project" value="UniProtKB-ARBA"/>
</dbReference>
<feature type="signal peptide" evidence="25">
    <location>
        <begin position="1"/>
        <end position="20"/>
    </location>
</feature>
<keyword evidence="6" id="KW-1003">Cell membrane</keyword>
<dbReference type="GO" id="GO:0007156">
    <property type="term" value="P:homophilic cell adhesion via plasma membrane adhesion molecules"/>
    <property type="evidence" value="ECO:0007669"/>
    <property type="project" value="InterPro"/>
</dbReference>
<dbReference type="FunFam" id="2.60.40.60:FF:000011">
    <property type="entry name" value="Cadherin 1"/>
    <property type="match status" value="1"/>
</dbReference>
<proteinExistence type="predicted"/>
<dbReference type="PANTHER" id="PTHR24027">
    <property type="entry name" value="CADHERIN-23"/>
    <property type="match status" value="1"/>
</dbReference>
<feature type="chain" id="PRO_5041460189" description="Cadherin-1" evidence="25">
    <location>
        <begin position="21"/>
        <end position="872"/>
    </location>
</feature>
<evidence type="ECO:0000256" key="16">
    <source>
        <dbReference type="ARBA" id="ARBA00022989"/>
    </source>
</evidence>
<keyword evidence="11" id="KW-0677">Repeat</keyword>
<dbReference type="FunFam" id="4.10.900.10:FF:000001">
    <property type="entry name" value="Cadherin 2"/>
    <property type="match status" value="1"/>
</dbReference>
<keyword evidence="12" id="KW-0967">Endosome</keyword>
<dbReference type="GO" id="GO:0005912">
    <property type="term" value="C:adherens junction"/>
    <property type="evidence" value="ECO:0007669"/>
    <property type="project" value="UniProtKB-SubCell"/>
</dbReference>
<dbReference type="Proteomes" id="UP001174136">
    <property type="component" value="Unassembled WGS sequence"/>
</dbReference>
<keyword evidence="8 22" id="KW-0812">Transmembrane</keyword>
<sequence>MGPTWLLELGILIVIAQAWASPSEQQKCVAGFKMDGIVFKVERELLHRGRLLGNVGFDDCMGRNRVAFNSSDSHFKVELDGTLKDTPDLPVLHFPTFILGLHRQKRTWVVPPFNLLENDRGPFPKALVQIRSSADAEVKIEYQITGPGSNEPPINLFTIDKTSGQIYVTQPLDREKQDIYLLKAHANVANGVGPAEAAMDVVIKVLDANDNRPIFTKEPFVGEVAEDSAKDFEVITIVAKDADDPTTNNAIIHYKILSQKPNALFDINPVTGAIRYLGSGLDREVRIVFKLSTLYGHFNLSKNVTTCTIIELKLGLNLFICQQKYTKYTLEVEAADMEGAGMAVKGHVILTVTDSNDNAPAFAKSKASTVYEAMVPENKVGALVLKMSVTDGDEPHSPAWNAKFKIVGGDFLEQFAVETGPGKQEGIITTVKGLDYETSSTYTLLVTVENEVPFAGLRPTATATVVVSVEDVNEAPVFSPSIKVVGKKEDLSAGTDIVQYTATDPDTARSQKVSYKIIKDPAQWLSVNKDTGMIKVKSAMDREGHYVEDNKYTVLIAAYDNDDVPATGTGTLEIKLEDVNDNIPSINERIITVCNRESAPHLLSVTDADGPDFSAPYTVSLQGMSKNNWTAKMNDTKTGIILTLVMPLTIGDYSVVLRVADNHGLEQDNTVQATVCDCSGADVKCKTGRVAGIGLPYILGILGAILLLLLLGLLLLMFLRRRGGEKKEPLLQEDDIRDNIYYYDEEGGGEDDQDYYDLSVLHRGLDNRPDVFRNDVVPNFLPAAQYRPRPANPEDIGNFIDDNLKAADNDPLAPPYDSLLVFDDEGKGSDAGTLSSLNSSSSGDQEYDCLNQWGPRFKKLADMYGGGEDDML</sequence>
<evidence type="ECO:0000256" key="25">
    <source>
        <dbReference type="SAM" id="SignalP"/>
    </source>
</evidence>
<dbReference type="CDD" id="cd11304">
    <property type="entry name" value="Cadherin_repeat"/>
    <property type="match status" value="4"/>
</dbReference>
<comment type="caution">
    <text evidence="27">The sequence shown here is derived from an EMBL/GenBank/DDBJ whole genome shotgun (WGS) entry which is preliminary data.</text>
</comment>
<evidence type="ECO:0000313" key="27">
    <source>
        <dbReference type="EMBL" id="KAK0149791.1"/>
    </source>
</evidence>
<dbReference type="AlphaFoldDB" id="A0AA47P3Z7"/>
<dbReference type="SMART" id="SM01055">
    <property type="entry name" value="Cadherin_pro"/>
    <property type="match status" value="1"/>
</dbReference>
<evidence type="ECO:0000256" key="3">
    <source>
        <dbReference type="ARBA" id="ARBA00004496"/>
    </source>
</evidence>
<feature type="domain" description="Cadherin" evidence="26">
    <location>
        <begin position="479"/>
        <end position="586"/>
    </location>
</feature>
<evidence type="ECO:0000256" key="7">
    <source>
        <dbReference type="ARBA" id="ARBA00022490"/>
    </source>
</evidence>
<feature type="domain" description="Cadherin" evidence="26">
    <location>
        <begin position="367"/>
        <end position="478"/>
    </location>
</feature>
<evidence type="ECO:0000256" key="9">
    <source>
        <dbReference type="ARBA" id="ARBA00022723"/>
    </source>
</evidence>
<evidence type="ECO:0000256" key="19">
    <source>
        <dbReference type="ARBA" id="ARBA00023180"/>
    </source>
</evidence>
<dbReference type="Pfam" id="PF08758">
    <property type="entry name" value="Cadherin_pro"/>
    <property type="match status" value="1"/>
</dbReference>
<keyword evidence="7" id="KW-0963">Cytoplasm</keyword>
<evidence type="ECO:0000256" key="10">
    <source>
        <dbReference type="ARBA" id="ARBA00022729"/>
    </source>
</evidence>
<evidence type="ECO:0000256" key="12">
    <source>
        <dbReference type="ARBA" id="ARBA00022753"/>
    </source>
</evidence>
<dbReference type="InterPro" id="IPR039808">
    <property type="entry name" value="Cadherin"/>
</dbReference>
<dbReference type="GO" id="GO:0000902">
    <property type="term" value="P:cell morphogenesis"/>
    <property type="evidence" value="ECO:0007669"/>
    <property type="project" value="TreeGrafter"/>
</dbReference>
<dbReference type="FunFam" id="2.60.40.60:FF:000019">
    <property type="entry name" value="Cadherin 2"/>
    <property type="match status" value="1"/>
</dbReference>
<evidence type="ECO:0000256" key="11">
    <source>
        <dbReference type="ARBA" id="ARBA00022737"/>
    </source>
</evidence>
<keyword evidence="17" id="KW-0333">Golgi apparatus</keyword>
<dbReference type="GO" id="GO:0008013">
    <property type="term" value="F:beta-catenin binding"/>
    <property type="evidence" value="ECO:0007669"/>
    <property type="project" value="TreeGrafter"/>
</dbReference>
<dbReference type="Pfam" id="PF01049">
    <property type="entry name" value="CADH_Y-type_LIR"/>
    <property type="match status" value="1"/>
</dbReference>
<dbReference type="PROSITE" id="PS00232">
    <property type="entry name" value="CADHERIN_1"/>
    <property type="match status" value="3"/>
</dbReference>
<dbReference type="GO" id="GO:0016342">
    <property type="term" value="C:catenin complex"/>
    <property type="evidence" value="ECO:0007669"/>
    <property type="project" value="TreeGrafter"/>
</dbReference>
<evidence type="ECO:0000259" key="26">
    <source>
        <dbReference type="PROSITE" id="PS50268"/>
    </source>
</evidence>
<dbReference type="GO" id="GO:0007043">
    <property type="term" value="P:cell-cell junction assembly"/>
    <property type="evidence" value="ECO:0007669"/>
    <property type="project" value="TreeGrafter"/>
</dbReference>
<keyword evidence="15" id="KW-0965">Cell junction</keyword>
<keyword evidence="10 25" id="KW-0732">Signal</keyword>
<evidence type="ECO:0000256" key="15">
    <source>
        <dbReference type="ARBA" id="ARBA00022949"/>
    </source>
</evidence>
<evidence type="ECO:0000256" key="23">
    <source>
        <dbReference type="RuleBase" id="RU004357"/>
    </source>
</evidence>
<dbReference type="Pfam" id="PF00028">
    <property type="entry name" value="Cadherin"/>
    <property type="match status" value="4"/>
</dbReference>
<dbReference type="InterPro" id="IPR027397">
    <property type="entry name" value="Catenin-bd_sf"/>
</dbReference>
<dbReference type="GO" id="GO:0005794">
    <property type="term" value="C:Golgi apparatus"/>
    <property type="evidence" value="ECO:0007669"/>
    <property type="project" value="UniProtKB-SubCell"/>
</dbReference>
<accession>A0AA47P3Z7</accession>
<dbReference type="InterPro" id="IPR015919">
    <property type="entry name" value="Cadherin-like_sf"/>
</dbReference>
<keyword evidence="9" id="KW-0479">Metal-binding</keyword>
<evidence type="ECO:0000256" key="8">
    <source>
        <dbReference type="ARBA" id="ARBA00022692"/>
    </source>
</evidence>
<dbReference type="EMBL" id="JAOPHQ010001716">
    <property type="protein sequence ID" value="KAK0149791.1"/>
    <property type="molecule type" value="Genomic_DNA"/>
</dbReference>
<comment type="function">
    <text evidence="23">Cadherins are calcium-dependent cell adhesion proteins.</text>
</comment>
<evidence type="ECO:0000256" key="2">
    <source>
        <dbReference type="ARBA" id="ARBA00004251"/>
    </source>
</evidence>
<evidence type="ECO:0000256" key="13">
    <source>
        <dbReference type="ARBA" id="ARBA00022837"/>
    </source>
</evidence>
<evidence type="ECO:0000313" key="28">
    <source>
        <dbReference type="Proteomes" id="UP001174136"/>
    </source>
</evidence>
<evidence type="ECO:0000256" key="21">
    <source>
        <dbReference type="PROSITE-ProRule" id="PRU00043"/>
    </source>
</evidence>
<keyword evidence="18 24" id="KW-0472">Membrane</keyword>
<dbReference type="GO" id="GO:0005509">
    <property type="term" value="F:calcium ion binding"/>
    <property type="evidence" value="ECO:0007669"/>
    <property type="project" value="UniProtKB-UniRule"/>
</dbReference>
<evidence type="ECO:0000256" key="17">
    <source>
        <dbReference type="ARBA" id="ARBA00023034"/>
    </source>
</evidence>